<dbReference type="EMBL" id="JACGCI010000132">
    <property type="protein sequence ID" value="KAF6743931.1"/>
    <property type="molecule type" value="Genomic_DNA"/>
</dbReference>
<sequence>MIYTPKTPFYDYGRITVVPSKHCACARQHLPVHCVEPHPPDKLVPALIDLTPLQTKSAGARNWKVARIRRAQSRAVARMGVAVESYVLNCPRYWNPAKLDRELEGMTRSVARIPGTVVCAHLRFLYLSPLSTVFMLAQSALAQTASNRPIPTQSSAEEDSEGWRWAGEQSQIPNLSKAWHPTVTATTATLCTTSTLELDCRYRALANSAHVVLKDRDLWVHPVNPPLSSNPITHLQLDSKASGGNSPGVATAACTEIHEVREMNCDARGAGCDEASALHGQGPAPYGDSEGGLTGWEGNGNGRAKCAATPKFRLPSAY</sequence>
<evidence type="ECO:0000313" key="2">
    <source>
        <dbReference type="Proteomes" id="UP000521943"/>
    </source>
</evidence>
<accession>A0A8H6LWN2</accession>
<organism evidence="1 2">
    <name type="scientific">Ephemerocybe angulata</name>
    <dbReference type="NCBI Taxonomy" id="980116"/>
    <lineage>
        <taxon>Eukaryota</taxon>
        <taxon>Fungi</taxon>
        <taxon>Dikarya</taxon>
        <taxon>Basidiomycota</taxon>
        <taxon>Agaricomycotina</taxon>
        <taxon>Agaricomycetes</taxon>
        <taxon>Agaricomycetidae</taxon>
        <taxon>Agaricales</taxon>
        <taxon>Agaricineae</taxon>
        <taxon>Psathyrellaceae</taxon>
        <taxon>Ephemerocybe</taxon>
    </lineage>
</organism>
<reference evidence="1 2" key="1">
    <citation type="submission" date="2020-07" db="EMBL/GenBank/DDBJ databases">
        <title>Comparative genomics of pyrophilous fungi reveals a link between fire events and developmental genes.</title>
        <authorList>
            <consortium name="DOE Joint Genome Institute"/>
            <person name="Steindorff A.S."/>
            <person name="Carver A."/>
            <person name="Calhoun S."/>
            <person name="Stillman K."/>
            <person name="Liu H."/>
            <person name="Lipzen A."/>
            <person name="Pangilinan J."/>
            <person name="Labutti K."/>
            <person name="Bruns T.D."/>
            <person name="Grigoriev I.V."/>
        </authorList>
    </citation>
    <scope>NUCLEOTIDE SEQUENCE [LARGE SCALE GENOMIC DNA]</scope>
    <source>
        <strain evidence="1 2">CBS 144469</strain>
    </source>
</reference>
<proteinExistence type="predicted"/>
<gene>
    <name evidence="1" type="ORF">DFP72DRAFT_1052481</name>
</gene>
<dbReference type="AlphaFoldDB" id="A0A8H6LWN2"/>
<evidence type="ECO:0000313" key="1">
    <source>
        <dbReference type="EMBL" id="KAF6743931.1"/>
    </source>
</evidence>
<name>A0A8H6LWN2_9AGAR</name>
<dbReference type="Proteomes" id="UP000521943">
    <property type="component" value="Unassembled WGS sequence"/>
</dbReference>
<protein>
    <submittedName>
        <fullName evidence="1">Uncharacterized protein</fullName>
    </submittedName>
</protein>
<keyword evidence="2" id="KW-1185">Reference proteome</keyword>
<comment type="caution">
    <text evidence="1">The sequence shown here is derived from an EMBL/GenBank/DDBJ whole genome shotgun (WGS) entry which is preliminary data.</text>
</comment>